<dbReference type="RefSeq" id="WP_128684976.1">
    <property type="nucleotide sequence ID" value="NZ_CP029684.2"/>
</dbReference>
<comment type="catalytic activity">
    <reaction evidence="13 14">
        <text>UDP-N-acetyl-alpha-D-muramate + L-alanine + ATP = UDP-N-acetyl-alpha-D-muramoyl-L-alanine + ADP + phosphate + H(+)</text>
        <dbReference type="Rhea" id="RHEA:23372"/>
        <dbReference type="ChEBI" id="CHEBI:15378"/>
        <dbReference type="ChEBI" id="CHEBI:30616"/>
        <dbReference type="ChEBI" id="CHEBI:43474"/>
        <dbReference type="ChEBI" id="CHEBI:57972"/>
        <dbReference type="ChEBI" id="CHEBI:70757"/>
        <dbReference type="ChEBI" id="CHEBI:83898"/>
        <dbReference type="ChEBI" id="CHEBI:456216"/>
        <dbReference type="EC" id="6.3.2.8"/>
    </reaction>
</comment>
<dbReference type="GO" id="GO:0071555">
    <property type="term" value="P:cell wall organization"/>
    <property type="evidence" value="ECO:0007669"/>
    <property type="project" value="UniProtKB-KW"/>
</dbReference>
<dbReference type="Pfam" id="PF01225">
    <property type="entry name" value="Mur_ligase"/>
    <property type="match status" value="1"/>
</dbReference>
<dbReference type="PANTHER" id="PTHR43445:SF3">
    <property type="entry name" value="UDP-N-ACETYLMURAMATE--L-ALANINE LIGASE"/>
    <property type="match status" value="1"/>
</dbReference>
<accession>A0AAJ1R9V6</accession>
<dbReference type="InterPro" id="IPR013221">
    <property type="entry name" value="Mur_ligase_cen"/>
</dbReference>
<evidence type="ECO:0000256" key="9">
    <source>
        <dbReference type="ARBA" id="ARBA00022960"/>
    </source>
</evidence>
<dbReference type="Gene3D" id="3.90.190.20">
    <property type="entry name" value="Mur ligase, C-terminal domain"/>
    <property type="match status" value="1"/>
</dbReference>
<evidence type="ECO:0000256" key="10">
    <source>
        <dbReference type="ARBA" id="ARBA00022984"/>
    </source>
</evidence>
<dbReference type="InterPro" id="IPR005758">
    <property type="entry name" value="UDP-N-AcMur_Ala_ligase_MurC"/>
</dbReference>
<organism evidence="18 21">
    <name type="scientific">Oenococcus sicerae</name>
    <dbReference type="NCBI Taxonomy" id="2203724"/>
    <lineage>
        <taxon>Bacteria</taxon>
        <taxon>Bacillati</taxon>
        <taxon>Bacillota</taxon>
        <taxon>Bacilli</taxon>
        <taxon>Lactobacillales</taxon>
        <taxon>Lactobacillaceae</taxon>
        <taxon>Oenococcus</taxon>
    </lineage>
</organism>
<feature type="domain" description="Mur ligase C-terminal" evidence="16">
    <location>
        <begin position="298"/>
        <end position="421"/>
    </location>
</feature>
<evidence type="ECO:0000313" key="21">
    <source>
        <dbReference type="Proteomes" id="UP001167919"/>
    </source>
</evidence>
<dbReference type="InterPro" id="IPR000713">
    <property type="entry name" value="Mur_ligase_N"/>
</dbReference>
<dbReference type="InterPro" id="IPR036615">
    <property type="entry name" value="Mur_ligase_C_dom_sf"/>
</dbReference>
<dbReference type="SUPFAM" id="SSF51984">
    <property type="entry name" value="MurCD N-terminal domain"/>
    <property type="match status" value="1"/>
</dbReference>
<evidence type="ECO:0000256" key="12">
    <source>
        <dbReference type="ARBA" id="ARBA00023316"/>
    </source>
</evidence>
<evidence type="ECO:0000256" key="1">
    <source>
        <dbReference type="ARBA" id="ARBA00004496"/>
    </source>
</evidence>
<protein>
    <recommendedName>
        <fullName evidence="3 14">UDP-N-acetylmuramate--L-alanine ligase</fullName>
        <ecNumber evidence="3 14">6.3.2.8</ecNumber>
    </recommendedName>
    <alternativeName>
        <fullName evidence="14">UDP-N-acetylmuramoyl-L-alanine synthetase</fullName>
    </alternativeName>
</protein>
<evidence type="ECO:0000259" key="17">
    <source>
        <dbReference type="Pfam" id="PF08245"/>
    </source>
</evidence>
<evidence type="ECO:0000256" key="13">
    <source>
        <dbReference type="ARBA" id="ARBA00047833"/>
    </source>
</evidence>
<evidence type="ECO:0000256" key="14">
    <source>
        <dbReference type="HAMAP-Rule" id="MF_00046"/>
    </source>
</evidence>
<dbReference type="Gene3D" id="3.40.1190.10">
    <property type="entry name" value="Mur-like, catalytic domain"/>
    <property type="match status" value="1"/>
</dbReference>
<dbReference type="GO" id="GO:0008763">
    <property type="term" value="F:UDP-N-acetylmuramate-L-alanine ligase activity"/>
    <property type="evidence" value="ECO:0007669"/>
    <property type="project" value="UniProtKB-UniRule"/>
</dbReference>
<dbReference type="EMBL" id="CP029684">
    <property type="protein sequence ID" value="QAS69132.1"/>
    <property type="molecule type" value="Genomic_DNA"/>
</dbReference>
<dbReference type="InterPro" id="IPR050061">
    <property type="entry name" value="MurCDEF_pg_biosynth"/>
</dbReference>
<feature type="domain" description="Mur ligase central" evidence="17">
    <location>
        <begin position="106"/>
        <end position="276"/>
    </location>
</feature>
<evidence type="ECO:0000256" key="7">
    <source>
        <dbReference type="ARBA" id="ARBA00022741"/>
    </source>
</evidence>
<evidence type="ECO:0000256" key="3">
    <source>
        <dbReference type="ARBA" id="ARBA00012211"/>
    </source>
</evidence>
<reference evidence="19 20" key="1">
    <citation type="journal article" date="2019" name="Syst. Appl. Microbiol.">
        <title>Oenococcus sicerae sp. nov., isolated from French cider.</title>
        <authorList>
            <person name="Cousin F.J."/>
            <person name="Le Guellec R."/>
            <person name="Chagnot C."/>
            <person name="Goux D."/>
            <person name="Dalmasso M."/>
            <person name="Laplace J.M."/>
            <person name="Cretenet M."/>
        </authorList>
    </citation>
    <scope>NUCLEOTIDE SEQUENCE [LARGE SCALE GENOMIC DNA]</scope>
    <source>
        <strain evidence="19 20">UCMA 15228</strain>
    </source>
</reference>
<comment type="function">
    <text evidence="14">Cell wall formation.</text>
</comment>
<keyword evidence="4 14" id="KW-0963">Cytoplasm</keyword>
<feature type="binding site" evidence="14">
    <location>
        <begin position="108"/>
        <end position="114"/>
    </location>
    <ligand>
        <name>ATP</name>
        <dbReference type="ChEBI" id="CHEBI:30616"/>
    </ligand>
</feature>
<dbReference type="GO" id="GO:0009252">
    <property type="term" value="P:peptidoglycan biosynthetic process"/>
    <property type="evidence" value="ECO:0007669"/>
    <property type="project" value="UniProtKB-UniRule"/>
</dbReference>
<keyword evidence="11 14" id="KW-0131">Cell cycle</keyword>
<dbReference type="InterPro" id="IPR004101">
    <property type="entry name" value="Mur_ligase_C"/>
</dbReference>
<evidence type="ECO:0000256" key="8">
    <source>
        <dbReference type="ARBA" id="ARBA00022840"/>
    </source>
</evidence>
<dbReference type="GO" id="GO:0008360">
    <property type="term" value="P:regulation of cell shape"/>
    <property type="evidence" value="ECO:0007669"/>
    <property type="project" value="UniProtKB-KW"/>
</dbReference>
<feature type="domain" description="Mur ligase N-terminal catalytic" evidence="15">
    <location>
        <begin position="4"/>
        <end position="100"/>
    </location>
</feature>
<dbReference type="InterPro" id="IPR036565">
    <property type="entry name" value="Mur-like_cat_sf"/>
</dbReference>
<evidence type="ECO:0000256" key="11">
    <source>
        <dbReference type="ARBA" id="ARBA00023306"/>
    </source>
</evidence>
<evidence type="ECO:0000256" key="4">
    <source>
        <dbReference type="ARBA" id="ARBA00022490"/>
    </source>
</evidence>
<keyword evidence="6 14" id="KW-0132">Cell division</keyword>
<dbReference type="Proteomes" id="UP000286907">
    <property type="component" value="Chromosome"/>
</dbReference>
<dbReference type="NCBIfam" id="TIGR01082">
    <property type="entry name" value="murC"/>
    <property type="match status" value="1"/>
</dbReference>
<dbReference type="Pfam" id="PF02875">
    <property type="entry name" value="Mur_ligase_C"/>
    <property type="match status" value="1"/>
</dbReference>
<evidence type="ECO:0000259" key="16">
    <source>
        <dbReference type="Pfam" id="PF02875"/>
    </source>
</evidence>
<evidence type="ECO:0000313" key="20">
    <source>
        <dbReference type="Proteomes" id="UP000286907"/>
    </source>
</evidence>
<comment type="similarity">
    <text evidence="14">Belongs to the MurCDEF family.</text>
</comment>
<reference evidence="19" key="3">
    <citation type="submission" date="2020-01" db="EMBL/GenBank/DDBJ databases">
        <authorList>
            <person name="Cousin F.J."/>
            <person name="Le Guellec R."/>
            <person name="Cretenet M."/>
        </authorList>
    </citation>
    <scope>NUCLEOTIDE SEQUENCE</scope>
    <source>
        <strain evidence="19">UCMA 15228</strain>
    </source>
</reference>
<dbReference type="GO" id="GO:0005524">
    <property type="term" value="F:ATP binding"/>
    <property type="evidence" value="ECO:0007669"/>
    <property type="project" value="UniProtKB-UniRule"/>
</dbReference>
<dbReference type="HAMAP" id="MF_00046">
    <property type="entry name" value="MurC"/>
    <property type="match status" value="1"/>
</dbReference>
<dbReference type="SUPFAM" id="SSF53623">
    <property type="entry name" value="MurD-like peptide ligases, catalytic domain"/>
    <property type="match status" value="1"/>
</dbReference>
<dbReference type="Pfam" id="PF08245">
    <property type="entry name" value="Mur_ligase_M"/>
    <property type="match status" value="1"/>
</dbReference>
<dbReference type="GO" id="GO:0051301">
    <property type="term" value="P:cell division"/>
    <property type="evidence" value="ECO:0007669"/>
    <property type="project" value="UniProtKB-KW"/>
</dbReference>
<sequence>MTTYYFIGIKGTGMASLAMILHDQGHRVLGSDIAKETFTQFPLIKAGIQITDFDPALIKDDYVIVKGNAFADDHPQVLAAHKIGAQVLTYPQAVEEVIRRHFTIAVAGAHGKTSTTSLLSHILSAYKPTSFLIGDGVGQGITNSKYFVVEADEYDRHFQPYTPQIAIITNIDWDHPDYYKSLDDVEKAFAEFADHVQQTIYAYGEDPEIKKLRPKTAKICTYGLEKTDDLYAADILRKTEGSYFSVFKNAIKVGDFFTSIEGNHGILDTLAAIGAADDLGLSADQIQKELLTYKGAKRRFSISKVADLTIVDDYAHHPNEIKATIDAARQKFPDQQLVAVFQPHTYTRVRAFKEEYVEALKAADKVYITPIFGSLREKAGNAKSEDILSELPNAAAILTEKNAFDKLSGEHGSVLVFMGAGDIEKYETALVDGYK</sequence>
<evidence type="ECO:0000256" key="5">
    <source>
        <dbReference type="ARBA" id="ARBA00022598"/>
    </source>
</evidence>
<evidence type="ECO:0000313" key="18">
    <source>
        <dbReference type="EMBL" id="MDN6900854.1"/>
    </source>
</evidence>
<dbReference type="GO" id="GO:0005737">
    <property type="term" value="C:cytoplasm"/>
    <property type="evidence" value="ECO:0007669"/>
    <property type="project" value="UniProtKB-SubCell"/>
</dbReference>
<reference evidence="18" key="2">
    <citation type="submission" date="2019-01" db="EMBL/GenBank/DDBJ databases">
        <title>Oenococcus sicerae UCMA17102.</title>
        <authorList>
            <person name="Cousin F.J."/>
            <person name="Le Guellec R."/>
            <person name="Cretenet M."/>
        </authorList>
    </citation>
    <scope>NUCLEOTIDE SEQUENCE</scope>
    <source>
        <strain evidence="18">UCMA17102</strain>
    </source>
</reference>
<dbReference type="PANTHER" id="PTHR43445">
    <property type="entry name" value="UDP-N-ACETYLMURAMATE--L-ALANINE LIGASE-RELATED"/>
    <property type="match status" value="1"/>
</dbReference>
<keyword evidence="9 14" id="KW-0133">Cell shape</keyword>
<keyword evidence="12 14" id="KW-0961">Cell wall biogenesis/degradation</keyword>
<dbReference type="SUPFAM" id="SSF53244">
    <property type="entry name" value="MurD-like peptide ligases, peptide-binding domain"/>
    <property type="match status" value="1"/>
</dbReference>
<gene>
    <name evidence="14" type="primary">murC</name>
    <name evidence="19" type="ORF">DLJ48_00625</name>
    <name evidence="18" type="ORF">EVC35_07640</name>
</gene>
<name>A0AAJ1R9V6_9LACO</name>
<evidence type="ECO:0000256" key="6">
    <source>
        <dbReference type="ARBA" id="ARBA00022618"/>
    </source>
</evidence>
<dbReference type="AlphaFoldDB" id="A0AAJ1R9V6"/>
<dbReference type="Proteomes" id="UP001167919">
    <property type="component" value="Unassembled WGS sequence"/>
</dbReference>
<dbReference type="EMBL" id="SDWY01000004">
    <property type="protein sequence ID" value="MDN6900854.1"/>
    <property type="molecule type" value="Genomic_DNA"/>
</dbReference>
<keyword evidence="8 14" id="KW-0067">ATP-binding</keyword>
<keyword evidence="7 14" id="KW-0547">Nucleotide-binding</keyword>
<keyword evidence="20" id="KW-1185">Reference proteome</keyword>
<proteinExistence type="inferred from homology"/>
<keyword evidence="5 14" id="KW-0436">Ligase</keyword>
<dbReference type="EC" id="6.3.2.8" evidence="3 14"/>
<evidence type="ECO:0000256" key="2">
    <source>
        <dbReference type="ARBA" id="ARBA00004752"/>
    </source>
</evidence>
<keyword evidence="10 14" id="KW-0573">Peptidoglycan synthesis</keyword>
<evidence type="ECO:0000259" key="15">
    <source>
        <dbReference type="Pfam" id="PF01225"/>
    </source>
</evidence>
<comment type="pathway">
    <text evidence="2 14">Cell wall biogenesis; peptidoglycan biosynthesis.</text>
</comment>
<evidence type="ECO:0000313" key="19">
    <source>
        <dbReference type="EMBL" id="QAS69132.1"/>
    </source>
</evidence>
<comment type="subcellular location">
    <subcellularLocation>
        <location evidence="1 14">Cytoplasm</location>
    </subcellularLocation>
</comment>
<dbReference type="Gene3D" id="3.40.50.720">
    <property type="entry name" value="NAD(P)-binding Rossmann-like Domain"/>
    <property type="match status" value="1"/>
</dbReference>